<dbReference type="SMART" id="SM00462">
    <property type="entry name" value="PTB"/>
    <property type="match status" value="1"/>
</dbReference>
<dbReference type="SUPFAM" id="SSF50729">
    <property type="entry name" value="PH domain-like"/>
    <property type="match status" value="1"/>
</dbReference>
<dbReference type="PROSITE" id="PS50002">
    <property type="entry name" value="SH3"/>
    <property type="match status" value="1"/>
</dbReference>
<dbReference type="InterPro" id="IPR033928">
    <property type="entry name" value="EPS8_PTB"/>
</dbReference>
<dbReference type="GO" id="GO:0005886">
    <property type="term" value="C:plasma membrane"/>
    <property type="evidence" value="ECO:0007669"/>
    <property type="project" value="TreeGrafter"/>
</dbReference>
<dbReference type="InterPro" id="IPR039801">
    <property type="entry name" value="EPS8-like"/>
</dbReference>
<dbReference type="Gene3D" id="2.30.30.40">
    <property type="entry name" value="SH3 Domains"/>
    <property type="match status" value="1"/>
</dbReference>
<dbReference type="InterPro" id="IPR041418">
    <property type="entry name" value="SAM_3"/>
</dbReference>
<keyword evidence="3 6" id="KW-0728">SH3 domain</keyword>
<dbReference type="PANTHER" id="PTHR12287">
    <property type="entry name" value="EPIDERMAL GROWTH FACTOR RECEPTOR KINASE SUBSTRATE EPS8-RELATED PROTEIN"/>
    <property type="match status" value="1"/>
</dbReference>
<evidence type="ECO:0000259" key="9">
    <source>
        <dbReference type="PROSITE" id="PS50002"/>
    </source>
</evidence>
<dbReference type="InterPro" id="IPR013625">
    <property type="entry name" value="PTB"/>
</dbReference>
<dbReference type="Gene3D" id="1.10.150.50">
    <property type="entry name" value="Transcription Factor, Ets-1"/>
    <property type="match status" value="1"/>
</dbReference>
<dbReference type="Proteomes" id="UP000594260">
    <property type="component" value="Unplaced"/>
</dbReference>
<feature type="compositionally biased region" description="Basic and acidic residues" evidence="8">
    <location>
        <begin position="337"/>
        <end position="347"/>
    </location>
</feature>
<evidence type="ECO:0000256" key="8">
    <source>
        <dbReference type="SAM" id="MobiDB-lite"/>
    </source>
</evidence>
<evidence type="ECO:0000313" key="11">
    <source>
        <dbReference type="Proteomes" id="UP000594260"/>
    </source>
</evidence>
<feature type="region of interest" description="Disordered" evidence="8">
    <location>
        <begin position="575"/>
        <end position="601"/>
    </location>
</feature>
<feature type="region of interest" description="Disordered" evidence="8">
    <location>
        <begin position="13"/>
        <end position="67"/>
    </location>
</feature>
<dbReference type="GO" id="GO:0005737">
    <property type="term" value="C:cytoplasm"/>
    <property type="evidence" value="ECO:0007669"/>
    <property type="project" value="UniProtKB-SubCell"/>
</dbReference>
<feature type="compositionally biased region" description="Basic and acidic residues" evidence="8">
    <location>
        <begin position="1386"/>
        <end position="1396"/>
    </location>
</feature>
<dbReference type="InterPro" id="IPR036028">
    <property type="entry name" value="SH3-like_dom_sf"/>
</dbReference>
<dbReference type="Pfam" id="PF00018">
    <property type="entry name" value="SH3_1"/>
    <property type="match status" value="1"/>
</dbReference>
<feature type="region of interest" description="Disordered" evidence="8">
    <location>
        <begin position="858"/>
        <end position="942"/>
    </location>
</feature>
<dbReference type="GeneID" id="111255315"/>
<dbReference type="InterPro" id="IPR013761">
    <property type="entry name" value="SAM/pointed_sf"/>
</dbReference>
<feature type="compositionally biased region" description="Basic and acidic residues" evidence="8">
    <location>
        <begin position="576"/>
        <end position="591"/>
    </location>
</feature>
<dbReference type="EnsemblMetazoa" id="XM_022817164">
    <property type="protein sequence ID" value="XP_022672899"/>
    <property type="gene ID" value="LOC111255315"/>
</dbReference>
<dbReference type="CDD" id="cd11764">
    <property type="entry name" value="SH3_Eps8"/>
    <property type="match status" value="1"/>
</dbReference>
<evidence type="ECO:0000256" key="1">
    <source>
        <dbReference type="ARBA" id="ARBA00004496"/>
    </source>
</evidence>
<feature type="compositionally biased region" description="Low complexity" evidence="8">
    <location>
        <begin position="1052"/>
        <end position="1065"/>
    </location>
</feature>
<sequence length="1461" mass="160844">MRISDYEVYESGSVNGDACGGGLGGASGPARMAPPKESSAMTASRYSNGYSSDQQSDSNDEAAGNSHGPAYLVEHLATFRVGSAYEVESPKDGLRKLFQMEKTKGIWTQKMSIRLETRWMVIIDEENGEIVERFPMSLISEPTAFTSNDPRELYNNILVFIVKDDQPKGANSDAEMHIFQCVRTSAQEVVSDVKTLMMGKGLPKKNGQVNMPPLGRAPRSVSPGHPQGHTSPPPTGGVNVREQVSIFNNVKSESRLSLSNRGGDSDGGPSVHSVHSTHPHQQHGHGHGAMGGAGTLHELRPQDMRSIGQSGAQALRSSQHAQYRRSDAADVGGAGGQHDDSSSTGSERYEKDVAILNHCFDDIERFIARLQNAATAYKELEKRRKVKKGGNKTNKKDMGEGLLSMRAKPPPQKEFEDILAKFKLSFNLLAKLRNHIHDPNSPELIHFLFTPLAVIVDAARDFNFGPNLASKVVAPLLTRDACELLDNCCTSKENDLWRSLGDAWSVPRDQWKNYEDTYQPVFTDGWAPEYPHFPEEIGPELTARRRPEEYARGGSERYEMRADSPAALYGHSARSFPEERARTPSEHDFVQRSDVSSDSMEPPGGIDAQRHFERQQTLFVDELKAAQAKCVQVMYPRTANNDKELTVIRGEYLEVLDDSRKWWKTRNIRGQIGHVPHTIVAPVGDSDYHNNGYESTNNYSPSESPVDGYGGGRIGSQMGPMARSPNSQPAPAEWVRRERQGKKEGMKLIVASGDCESSASSSPASGSRIPSGPSFPTRGGSLHTEQITMCKNHRGFADSFDALHFPLAETAYCSNVAVNPSFACGDVGPSATPFCRAEFQQLDKTSAHSLVTEEHHNTSSLATADLGNRPMTGGHAASGYPPLCERHRENRRHSPSLHKSHEAVSRYTSPVLRRALDDMNRPEVSKSGSSEDTKYCRTLPRSHQPAPRCFNSMANEAGPRDPCRFGSVDHFGRGQYRPLQKQEIDHHHHDGKSHNRHHQQPHDSFLVIPTPPPLPKWTTRQLEKQKSIGSWSQTSNALNHGPHGSGLAHQMSLLPRGSHGSLSSLRARRRSSDMDSVSTRTETNVSISQNGPALSQAAGGNNSTNPILTHSTTGKEIRNFSPSSFSAMDQLNEELQAQLTLLRRQREQATKDYGNDDGLLGAEGDPVLTITRRRKLLQPTVYTYITPESNPEEVREWMLDKGFEPATVEACRGRTGKQMFTLTTETLADHPQLTREELRKLISHLTVQKNLCGYKPRSDGLEELLRRRKNFVEGSGTLDELMSPEGDSSYSASETQKSGESKDDQGIHVHCAPTPPPKSRERIVYTWSKDGTVLPRSKEMLSGSGRNSPTSASSSLVLSPGSTKSVLDSKDSVDSPEATSKNKHGQTKDRRTKVDDASPTAKEACTGDHTNGRGGAASSRPLQICAQEIQEVETEIYKTDEVPAIGVPIKEEGDDRENTRM</sequence>
<accession>A0A7M7MFI7</accession>
<feature type="coiled-coil region" evidence="7">
    <location>
        <begin position="1125"/>
        <end position="1152"/>
    </location>
</feature>
<comment type="subcellular location">
    <subcellularLocation>
        <location evidence="1">Cytoplasm</location>
    </subcellularLocation>
</comment>
<dbReference type="Pfam" id="PF18016">
    <property type="entry name" value="SAM_3"/>
    <property type="match status" value="1"/>
</dbReference>
<dbReference type="PANTHER" id="PTHR12287:SF23">
    <property type="entry name" value="AROUSER, ISOFORM A-RELATED"/>
    <property type="match status" value="1"/>
</dbReference>
<name>A0A7M7MFI7_VARDE</name>
<feature type="compositionally biased region" description="Polar residues" evidence="8">
    <location>
        <begin position="39"/>
        <end position="57"/>
    </location>
</feature>
<feature type="compositionally biased region" description="Polar residues" evidence="8">
    <location>
        <begin position="1286"/>
        <end position="1296"/>
    </location>
</feature>
<evidence type="ECO:0000256" key="3">
    <source>
        <dbReference type="ARBA" id="ARBA00022443"/>
    </source>
</evidence>
<dbReference type="FunFam" id="2.30.29.30:FF:000289">
    <property type="entry name" value="Epidermal growth factor receptor kinase substrate 8"/>
    <property type="match status" value="1"/>
</dbReference>
<dbReference type="Pfam" id="PF08416">
    <property type="entry name" value="PTB"/>
    <property type="match status" value="1"/>
</dbReference>
<feature type="region of interest" description="Disordered" evidence="8">
    <location>
        <begin position="308"/>
        <end position="347"/>
    </location>
</feature>
<keyword evidence="11" id="KW-1185">Reference proteome</keyword>
<feature type="compositionally biased region" description="Low complexity" evidence="8">
    <location>
        <begin position="752"/>
        <end position="774"/>
    </location>
</feature>
<feature type="compositionally biased region" description="Basic residues" evidence="8">
    <location>
        <begin position="889"/>
        <end position="898"/>
    </location>
</feature>
<dbReference type="GO" id="GO:0007266">
    <property type="term" value="P:Rho protein signal transduction"/>
    <property type="evidence" value="ECO:0007669"/>
    <property type="project" value="TreeGrafter"/>
</dbReference>
<feature type="region of interest" description="Disordered" evidence="8">
    <location>
        <begin position="752"/>
        <end position="782"/>
    </location>
</feature>
<dbReference type="InterPro" id="IPR011993">
    <property type="entry name" value="PH-like_dom_sf"/>
</dbReference>
<feature type="compositionally biased region" description="Polar residues" evidence="8">
    <location>
        <begin position="693"/>
        <end position="703"/>
    </location>
</feature>
<dbReference type="InterPro" id="IPR006020">
    <property type="entry name" value="PTB/PI_dom"/>
</dbReference>
<dbReference type="GO" id="GO:0035023">
    <property type="term" value="P:regulation of Rho protein signal transduction"/>
    <property type="evidence" value="ECO:0007669"/>
    <property type="project" value="TreeGrafter"/>
</dbReference>
<feature type="compositionally biased region" description="Polar residues" evidence="8">
    <location>
        <begin position="252"/>
        <end position="262"/>
    </location>
</feature>
<comment type="similarity">
    <text evidence="2">Belongs to the EPS8 family.</text>
</comment>
<feature type="compositionally biased region" description="Gly residues" evidence="8">
    <location>
        <begin position="18"/>
        <end position="27"/>
    </location>
</feature>
<protein>
    <recommendedName>
        <fullName evidence="9">SH3 domain-containing protein</fullName>
    </recommendedName>
</protein>
<keyword evidence="5" id="KW-0597">Phosphoprotein</keyword>
<evidence type="ECO:0000256" key="2">
    <source>
        <dbReference type="ARBA" id="ARBA00006197"/>
    </source>
</evidence>
<dbReference type="Gene3D" id="2.30.29.30">
    <property type="entry name" value="Pleckstrin-homology domain (PH domain)/Phosphotyrosine-binding domain (PTB)"/>
    <property type="match status" value="1"/>
</dbReference>
<dbReference type="Pfam" id="PF22975">
    <property type="entry name" value="EPS8_2nd"/>
    <property type="match status" value="1"/>
</dbReference>
<proteinExistence type="inferred from homology"/>
<reference evidence="10" key="1">
    <citation type="submission" date="2021-01" db="UniProtKB">
        <authorList>
            <consortium name="EnsemblMetazoa"/>
        </authorList>
    </citation>
    <scope>IDENTIFICATION</scope>
</reference>
<feature type="compositionally biased region" description="Polar residues" evidence="8">
    <location>
        <begin position="1027"/>
        <end position="1038"/>
    </location>
</feature>
<evidence type="ECO:0000256" key="4">
    <source>
        <dbReference type="ARBA" id="ARBA00022490"/>
    </source>
</evidence>
<feature type="region of interest" description="Disordered" evidence="8">
    <location>
        <begin position="199"/>
        <end position="239"/>
    </location>
</feature>
<dbReference type="SMART" id="SM00326">
    <property type="entry name" value="SH3"/>
    <property type="match status" value="1"/>
</dbReference>
<dbReference type="InterPro" id="IPR055093">
    <property type="entry name" value="EPS8_2nd"/>
</dbReference>
<dbReference type="SUPFAM" id="SSF50044">
    <property type="entry name" value="SH3-domain"/>
    <property type="match status" value="1"/>
</dbReference>
<feature type="compositionally biased region" description="Polar residues" evidence="8">
    <location>
        <begin position="308"/>
        <end position="321"/>
    </location>
</feature>
<feature type="compositionally biased region" description="Basic residues" evidence="8">
    <location>
        <begin position="275"/>
        <end position="286"/>
    </location>
</feature>
<evidence type="ECO:0000313" key="10">
    <source>
        <dbReference type="EnsemblMetazoa" id="XP_022672899"/>
    </source>
</evidence>
<dbReference type="RefSeq" id="XP_022672899.1">
    <property type="nucleotide sequence ID" value="XM_022817164.1"/>
</dbReference>
<dbReference type="InterPro" id="IPR035462">
    <property type="entry name" value="Eps8_SH3"/>
</dbReference>
<feature type="region of interest" description="Disordered" evidence="8">
    <location>
        <begin position="1275"/>
        <end position="1420"/>
    </location>
</feature>
<keyword evidence="7" id="KW-0175">Coiled coil</keyword>
<organism evidence="10 11">
    <name type="scientific">Varroa destructor</name>
    <name type="common">Honeybee mite</name>
    <dbReference type="NCBI Taxonomy" id="109461"/>
    <lineage>
        <taxon>Eukaryota</taxon>
        <taxon>Metazoa</taxon>
        <taxon>Ecdysozoa</taxon>
        <taxon>Arthropoda</taxon>
        <taxon>Chelicerata</taxon>
        <taxon>Arachnida</taxon>
        <taxon>Acari</taxon>
        <taxon>Parasitiformes</taxon>
        <taxon>Mesostigmata</taxon>
        <taxon>Gamasina</taxon>
        <taxon>Dermanyssoidea</taxon>
        <taxon>Varroidae</taxon>
        <taxon>Varroa</taxon>
    </lineage>
</organism>
<evidence type="ECO:0000256" key="7">
    <source>
        <dbReference type="SAM" id="Coils"/>
    </source>
</evidence>
<feature type="region of interest" description="Disordered" evidence="8">
    <location>
        <begin position="693"/>
        <end position="734"/>
    </location>
</feature>
<dbReference type="GO" id="GO:0003779">
    <property type="term" value="F:actin binding"/>
    <property type="evidence" value="ECO:0007669"/>
    <property type="project" value="TreeGrafter"/>
</dbReference>
<keyword evidence="4" id="KW-0963">Cytoplasm</keyword>
<feature type="compositionally biased region" description="Basic residues" evidence="8">
    <location>
        <begin position="989"/>
        <end position="999"/>
    </location>
</feature>
<evidence type="ECO:0000256" key="6">
    <source>
        <dbReference type="PROSITE-ProRule" id="PRU00192"/>
    </source>
</evidence>
<dbReference type="InterPro" id="IPR001452">
    <property type="entry name" value="SH3_domain"/>
</dbReference>
<feature type="region of interest" description="Disordered" evidence="8">
    <location>
        <begin position="384"/>
        <end position="407"/>
    </location>
</feature>
<dbReference type="CDD" id="cd01210">
    <property type="entry name" value="PTB_EPS8"/>
    <property type="match status" value="1"/>
</dbReference>
<feature type="compositionally biased region" description="Basic and acidic residues" evidence="8">
    <location>
        <begin position="1297"/>
        <end position="1307"/>
    </location>
</feature>
<feature type="compositionally biased region" description="Polar residues" evidence="8">
    <location>
        <begin position="1081"/>
        <end position="1107"/>
    </location>
</feature>
<feature type="domain" description="SH3" evidence="9">
    <location>
        <begin position="626"/>
        <end position="685"/>
    </location>
</feature>
<feature type="compositionally biased region" description="Low complexity" evidence="8">
    <location>
        <begin position="1348"/>
        <end position="1366"/>
    </location>
</feature>
<feature type="region of interest" description="Disordered" evidence="8">
    <location>
        <begin position="252"/>
        <end position="296"/>
    </location>
</feature>
<feature type="compositionally biased region" description="Basic and acidic residues" evidence="8">
    <location>
        <begin position="914"/>
        <end position="935"/>
    </location>
</feature>
<evidence type="ECO:0000256" key="5">
    <source>
        <dbReference type="ARBA" id="ARBA00022553"/>
    </source>
</evidence>
<feature type="region of interest" description="Disordered" evidence="8">
    <location>
        <begin position="984"/>
        <end position="1107"/>
    </location>
</feature>